<dbReference type="AlphaFoldDB" id="A0A369VVC6"/>
<dbReference type="OrthoDB" id="9769898at2"/>
<reference evidence="2 3" key="1">
    <citation type="submission" date="2018-07" db="EMBL/GenBank/DDBJ databases">
        <title>a novel species of Sphingomonas isolated from the rhizosphere soil of Araceae plant.</title>
        <authorList>
            <person name="Zhiyong W."/>
            <person name="Qinglan Z."/>
            <person name="Zhiwei F."/>
            <person name="Ding X."/>
            <person name="Gejiao W."/>
            <person name="Shixue Z."/>
        </authorList>
    </citation>
    <scope>NUCLEOTIDE SEQUENCE [LARGE SCALE GENOMIC DNA]</scope>
    <source>
        <strain evidence="2 3">WZY 27</strain>
    </source>
</reference>
<feature type="chain" id="PRO_5017041938" evidence="1">
    <location>
        <begin position="20"/>
        <end position="584"/>
    </location>
</feature>
<sequence length="584" mass="64125">MRTMMLTVLLAGVSIPAVAAPEPPRAWVAASNANTRLVVESNAQFSPEDASQSGLSQYDGLASDLGPRLDERKAAAAEKLLAELRRRAAAEKDANVRQDLAILIRSVEESIEGRRLRGKYFVAWVDAPEAIYSGLTSLLDDQIAPARRKKAVELLQRYVGDWPGTTPLTQLAKARFAETNRPGLLGPDKVAVDDALNDAATYVKGVRELFAKYRITGADAALAKLDAQAADYVAWERANVLPIARADFRLPPEVYAFRLKQVGIDIPPEELISRAQVEFAETRAALAALAPQVARTKGWTEMGYPAVIRRLKQSPVPNDKLEASYAEVIRTLETVIRRERIVNLPDRPMQMRLGTAAESAASPAPHMDPPALLNNQGEHGTFVLPIGVAGKGAAAAYDDFNFPAAEWTVAAHEGRPGHELQFSAMIERGVSQARALYAFNSVNVEGWALYAEAEAAPYHPLEGQMIVLQMRLLRAARAMLDPMLNLGRISIDEARRVLLEEVCTSPAMAKQELDRYTSRSPGQAGSYFYGYTRLLQLRVETELALGPKFDRLAFNNFVIDQGLLPPELLAKAVREEFVPAQRAR</sequence>
<name>A0A369VVC6_9SPHN</name>
<dbReference type="Pfam" id="PF05960">
    <property type="entry name" value="DUF885"/>
    <property type="match status" value="1"/>
</dbReference>
<evidence type="ECO:0000313" key="2">
    <source>
        <dbReference type="EMBL" id="RDE06344.1"/>
    </source>
</evidence>
<dbReference type="Proteomes" id="UP000253918">
    <property type="component" value="Unassembled WGS sequence"/>
</dbReference>
<dbReference type="EMBL" id="QQNB01000001">
    <property type="protein sequence ID" value="RDE06344.1"/>
    <property type="molecule type" value="Genomic_DNA"/>
</dbReference>
<dbReference type="PANTHER" id="PTHR33361">
    <property type="entry name" value="GLR0591 PROTEIN"/>
    <property type="match status" value="1"/>
</dbReference>
<keyword evidence="1" id="KW-0732">Signal</keyword>
<gene>
    <name evidence="2" type="ORF">DVW87_01030</name>
</gene>
<dbReference type="RefSeq" id="WP_114685925.1">
    <property type="nucleotide sequence ID" value="NZ_QQNB01000001.1"/>
</dbReference>
<accession>A0A369VVC6</accession>
<keyword evidence="3" id="KW-1185">Reference proteome</keyword>
<protein>
    <submittedName>
        <fullName evidence="2">DUF885 domain-containing protein</fullName>
    </submittedName>
</protein>
<organism evidence="2 3">
    <name type="scientific">Sphingomonas aracearum</name>
    <dbReference type="NCBI Taxonomy" id="2283317"/>
    <lineage>
        <taxon>Bacteria</taxon>
        <taxon>Pseudomonadati</taxon>
        <taxon>Pseudomonadota</taxon>
        <taxon>Alphaproteobacteria</taxon>
        <taxon>Sphingomonadales</taxon>
        <taxon>Sphingomonadaceae</taxon>
        <taxon>Sphingomonas</taxon>
    </lineage>
</organism>
<feature type="signal peptide" evidence="1">
    <location>
        <begin position="1"/>
        <end position="19"/>
    </location>
</feature>
<dbReference type="PANTHER" id="PTHR33361:SF2">
    <property type="entry name" value="DUF885 DOMAIN-CONTAINING PROTEIN"/>
    <property type="match status" value="1"/>
</dbReference>
<evidence type="ECO:0000313" key="3">
    <source>
        <dbReference type="Proteomes" id="UP000253918"/>
    </source>
</evidence>
<evidence type="ECO:0000256" key="1">
    <source>
        <dbReference type="SAM" id="SignalP"/>
    </source>
</evidence>
<comment type="caution">
    <text evidence="2">The sequence shown here is derived from an EMBL/GenBank/DDBJ whole genome shotgun (WGS) entry which is preliminary data.</text>
</comment>
<proteinExistence type="predicted"/>
<dbReference type="InterPro" id="IPR010281">
    <property type="entry name" value="DUF885"/>
</dbReference>